<protein>
    <submittedName>
        <fullName evidence="1">Uncharacterized protein</fullName>
    </submittedName>
</protein>
<name>A0AAV7TII1_PLEWA</name>
<organism evidence="1 2">
    <name type="scientific">Pleurodeles waltl</name>
    <name type="common">Iberian ribbed newt</name>
    <dbReference type="NCBI Taxonomy" id="8319"/>
    <lineage>
        <taxon>Eukaryota</taxon>
        <taxon>Metazoa</taxon>
        <taxon>Chordata</taxon>
        <taxon>Craniata</taxon>
        <taxon>Vertebrata</taxon>
        <taxon>Euteleostomi</taxon>
        <taxon>Amphibia</taxon>
        <taxon>Batrachia</taxon>
        <taxon>Caudata</taxon>
        <taxon>Salamandroidea</taxon>
        <taxon>Salamandridae</taxon>
        <taxon>Pleurodelinae</taxon>
        <taxon>Pleurodeles</taxon>
    </lineage>
</organism>
<sequence length="151" mass="16313">MFLGSGPVSTGVQKAFTRLRGASSVRQQEECTYCLDTGAIFEEVRSFSSDSRQRAPPTRVSTAECAHRWALDLLPSDTPDEAGDHSVTGILSADPEHGGRQLPRLGCHFMAVGHGGRAEASASQLTLTNRIRLHRCIRALPQGLVSCIKLL</sequence>
<dbReference type="EMBL" id="JANPWB010000006">
    <property type="protein sequence ID" value="KAJ1175592.1"/>
    <property type="molecule type" value="Genomic_DNA"/>
</dbReference>
<keyword evidence="2" id="KW-1185">Reference proteome</keyword>
<comment type="caution">
    <text evidence="1">The sequence shown here is derived from an EMBL/GenBank/DDBJ whole genome shotgun (WGS) entry which is preliminary data.</text>
</comment>
<accession>A0AAV7TII1</accession>
<proteinExistence type="predicted"/>
<evidence type="ECO:0000313" key="1">
    <source>
        <dbReference type="EMBL" id="KAJ1175592.1"/>
    </source>
</evidence>
<dbReference type="AlphaFoldDB" id="A0AAV7TII1"/>
<gene>
    <name evidence="1" type="ORF">NDU88_000879</name>
</gene>
<reference evidence="1" key="1">
    <citation type="journal article" date="2022" name="bioRxiv">
        <title>Sequencing and chromosome-scale assembly of the giantPleurodeles waltlgenome.</title>
        <authorList>
            <person name="Brown T."/>
            <person name="Elewa A."/>
            <person name="Iarovenko S."/>
            <person name="Subramanian E."/>
            <person name="Araus A.J."/>
            <person name="Petzold A."/>
            <person name="Susuki M."/>
            <person name="Suzuki K.-i.T."/>
            <person name="Hayashi T."/>
            <person name="Toyoda A."/>
            <person name="Oliveira C."/>
            <person name="Osipova E."/>
            <person name="Leigh N.D."/>
            <person name="Simon A."/>
            <person name="Yun M.H."/>
        </authorList>
    </citation>
    <scope>NUCLEOTIDE SEQUENCE</scope>
    <source>
        <strain evidence="1">20211129_DDA</strain>
        <tissue evidence="1">Liver</tissue>
    </source>
</reference>
<evidence type="ECO:0000313" key="2">
    <source>
        <dbReference type="Proteomes" id="UP001066276"/>
    </source>
</evidence>
<dbReference type="Proteomes" id="UP001066276">
    <property type="component" value="Chromosome 3_2"/>
</dbReference>